<gene>
    <name evidence="2" type="ORF">A2955_03900</name>
</gene>
<protein>
    <recommendedName>
        <fullName evidence="4">ROK family protein</fullName>
    </recommendedName>
</protein>
<dbReference type="Pfam" id="PF00480">
    <property type="entry name" value="ROK"/>
    <property type="match status" value="1"/>
</dbReference>
<comment type="caution">
    <text evidence="2">The sequence shown here is derived from an EMBL/GenBank/DDBJ whole genome shotgun (WGS) entry which is preliminary data.</text>
</comment>
<proteinExistence type="inferred from homology"/>
<dbReference type="EMBL" id="MGHA01000028">
    <property type="protein sequence ID" value="OGM59712.1"/>
    <property type="molecule type" value="Genomic_DNA"/>
</dbReference>
<sequence>MYILFDIGGTKMRLSVSSDGATYAEPKVYSTPQNFTDGMQIFEEYYSEVKDQGEVESVVGGLPGVLDKKRSYLISAPNLQGWIGKKAKESLEGIFKASVFLENDTAIVGLGEATKGAGKGFSIVAYLGVGTGVGGARIVEGKIDRSIYGFEPGHQYIDADASMAGKLVDLEYFVSGAGLMNRYSKVPSEITDHKVWEEMERNLAFGINNTIVHWSPDVLVLGGGLIINNFIRIDKVLENLRKVLTIFPYFPEIRKATLGDFGGLEGTIAYLKLTK</sequence>
<dbReference type="AlphaFoldDB" id="A0A1F8B6Q4"/>
<evidence type="ECO:0000313" key="2">
    <source>
        <dbReference type="EMBL" id="OGM59712.1"/>
    </source>
</evidence>
<organism evidence="2 3">
    <name type="scientific">Candidatus Woesebacteria bacterium RIFCSPLOWO2_01_FULL_37_19</name>
    <dbReference type="NCBI Taxonomy" id="1802514"/>
    <lineage>
        <taxon>Bacteria</taxon>
        <taxon>Candidatus Woeseibacteriota</taxon>
    </lineage>
</organism>
<dbReference type="STRING" id="1802514.A2955_03900"/>
<dbReference type="InterPro" id="IPR043129">
    <property type="entry name" value="ATPase_NBD"/>
</dbReference>
<name>A0A1F8B6Q4_9BACT</name>
<comment type="similarity">
    <text evidence="1">Belongs to the ROK (NagC/XylR) family.</text>
</comment>
<dbReference type="PANTHER" id="PTHR18964">
    <property type="entry name" value="ROK (REPRESSOR, ORF, KINASE) FAMILY"/>
    <property type="match status" value="1"/>
</dbReference>
<dbReference type="Gene3D" id="3.30.420.40">
    <property type="match status" value="2"/>
</dbReference>
<evidence type="ECO:0000313" key="3">
    <source>
        <dbReference type="Proteomes" id="UP000177501"/>
    </source>
</evidence>
<dbReference type="SUPFAM" id="SSF53067">
    <property type="entry name" value="Actin-like ATPase domain"/>
    <property type="match status" value="1"/>
</dbReference>
<reference evidence="2 3" key="1">
    <citation type="journal article" date="2016" name="Nat. Commun.">
        <title>Thousands of microbial genomes shed light on interconnected biogeochemical processes in an aquifer system.</title>
        <authorList>
            <person name="Anantharaman K."/>
            <person name="Brown C.T."/>
            <person name="Hug L.A."/>
            <person name="Sharon I."/>
            <person name="Castelle C.J."/>
            <person name="Probst A.J."/>
            <person name="Thomas B.C."/>
            <person name="Singh A."/>
            <person name="Wilkins M.J."/>
            <person name="Karaoz U."/>
            <person name="Brodie E.L."/>
            <person name="Williams K.H."/>
            <person name="Hubbard S.S."/>
            <person name="Banfield J.F."/>
        </authorList>
    </citation>
    <scope>NUCLEOTIDE SEQUENCE [LARGE SCALE GENOMIC DNA]</scope>
</reference>
<dbReference type="Proteomes" id="UP000177501">
    <property type="component" value="Unassembled WGS sequence"/>
</dbReference>
<accession>A0A1F8B6Q4</accession>
<evidence type="ECO:0000256" key="1">
    <source>
        <dbReference type="ARBA" id="ARBA00006479"/>
    </source>
</evidence>
<dbReference type="PANTHER" id="PTHR18964:SF149">
    <property type="entry name" value="BIFUNCTIONAL UDP-N-ACETYLGLUCOSAMINE 2-EPIMERASE_N-ACETYLMANNOSAMINE KINASE"/>
    <property type="match status" value="1"/>
</dbReference>
<evidence type="ECO:0008006" key="4">
    <source>
        <dbReference type="Google" id="ProtNLM"/>
    </source>
</evidence>
<dbReference type="InterPro" id="IPR000600">
    <property type="entry name" value="ROK"/>
</dbReference>